<dbReference type="InterPro" id="IPR001314">
    <property type="entry name" value="Peptidase_S1A"/>
</dbReference>
<dbReference type="InterPro" id="IPR043504">
    <property type="entry name" value="Peptidase_S1_PA_chymotrypsin"/>
</dbReference>
<name>A0A1H5R9N4_9PSEU</name>
<dbReference type="PRINTS" id="PR00722">
    <property type="entry name" value="CHYMOTRYPSIN"/>
</dbReference>
<dbReference type="STRING" id="218821.SAMN05421837_107701"/>
<dbReference type="EMBL" id="FNUJ01000007">
    <property type="protein sequence ID" value="SEF35039.1"/>
    <property type="molecule type" value="Genomic_DNA"/>
</dbReference>
<dbReference type="PANTHER" id="PTHR24276">
    <property type="entry name" value="POLYSERASE-RELATED"/>
    <property type="match status" value="1"/>
</dbReference>
<comment type="similarity">
    <text evidence="1">Belongs to the peptidase S1 family.</text>
</comment>
<feature type="signal peptide" evidence="3">
    <location>
        <begin position="1"/>
        <end position="25"/>
    </location>
</feature>
<dbReference type="PANTHER" id="PTHR24276:SF91">
    <property type="entry name" value="AT26814P-RELATED"/>
    <property type="match status" value="1"/>
</dbReference>
<dbReference type="InterPro" id="IPR009003">
    <property type="entry name" value="Peptidase_S1_PA"/>
</dbReference>
<evidence type="ECO:0000259" key="4">
    <source>
        <dbReference type="PROSITE" id="PS50240"/>
    </source>
</evidence>
<sequence length="240" mass="23988">MSSLRLLGAVSAAAVALTLAGGAVASAGVQPNIVGGTTAPTVSWGAQVYVNTQGRDFEGFNCSGTVIAARWVMTAVHCLDQDGSGMHVKVGSNTLFSGTQIAVDGKYESPNGDIALLHLASATSAAPIKLGSTDPSTGSTNQLYGWGRTTPTGPPASALKTANVQVTGRSTDAYGGRAIQSVGINGSAWKGDSGGPQVSGGVQVGVASTVQNQSGTNTRGTNNYASVASSRSWIRTTAGV</sequence>
<accession>A0A1H5R9N4</accession>
<dbReference type="SMART" id="SM00020">
    <property type="entry name" value="Tryp_SPc"/>
    <property type="match status" value="1"/>
</dbReference>
<dbReference type="GO" id="GO:0006508">
    <property type="term" value="P:proteolysis"/>
    <property type="evidence" value="ECO:0007669"/>
    <property type="project" value="InterPro"/>
</dbReference>
<reference evidence="6" key="1">
    <citation type="submission" date="2016-10" db="EMBL/GenBank/DDBJ databases">
        <authorList>
            <person name="Varghese N."/>
            <person name="Submissions S."/>
        </authorList>
    </citation>
    <scope>NUCLEOTIDE SEQUENCE [LARGE SCALE GENOMIC DNA]</scope>
    <source>
        <strain evidence="6">DSM 44654</strain>
    </source>
</reference>
<dbReference type="InterPro" id="IPR001254">
    <property type="entry name" value="Trypsin_dom"/>
</dbReference>
<dbReference type="Pfam" id="PF00089">
    <property type="entry name" value="Trypsin"/>
    <property type="match status" value="1"/>
</dbReference>
<evidence type="ECO:0000313" key="6">
    <source>
        <dbReference type="Proteomes" id="UP000198878"/>
    </source>
</evidence>
<dbReference type="GO" id="GO:0004252">
    <property type="term" value="F:serine-type endopeptidase activity"/>
    <property type="evidence" value="ECO:0007669"/>
    <property type="project" value="InterPro"/>
</dbReference>
<evidence type="ECO:0000256" key="2">
    <source>
        <dbReference type="ARBA" id="ARBA00023157"/>
    </source>
</evidence>
<evidence type="ECO:0000256" key="3">
    <source>
        <dbReference type="SAM" id="SignalP"/>
    </source>
</evidence>
<dbReference type="OrthoDB" id="4310587at2"/>
<dbReference type="SUPFAM" id="SSF50494">
    <property type="entry name" value="Trypsin-like serine proteases"/>
    <property type="match status" value="1"/>
</dbReference>
<feature type="chain" id="PRO_5011519385" evidence="3">
    <location>
        <begin position="26"/>
        <end position="240"/>
    </location>
</feature>
<gene>
    <name evidence="5" type="ORF">SAMN05421837_107701</name>
</gene>
<dbReference type="Proteomes" id="UP000198878">
    <property type="component" value="Unassembled WGS sequence"/>
</dbReference>
<dbReference type="RefSeq" id="WP_086671211.1">
    <property type="nucleotide sequence ID" value="NZ_FNUJ01000007.1"/>
</dbReference>
<proteinExistence type="inferred from homology"/>
<evidence type="ECO:0000313" key="5">
    <source>
        <dbReference type="EMBL" id="SEF35039.1"/>
    </source>
</evidence>
<keyword evidence="6" id="KW-1185">Reference proteome</keyword>
<feature type="domain" description="Peptidase S1" evidence="4">
    <location>
        <begin position="33"/>
        <end position="239"/>
    </location>
</feature>
<organism evidence="5 6">
    <name type="scientific">Amycolatopsis pretoriensis</name>
    <dbReference type="NCBI Taxonomy" id="218821"/>
    <lineage>
        <taxon>Bacteria</taxon>
        <taxon>Bacillati</taxon>
        <taxon>Actinomycetota</taxon>
        <taxon>Actinomycetes</taxon>
        <taxon>Pseudonocardiales</taxon>
        <taxon>Pseudonocardiaceae</taxon>
        <taxon>Amycolatopsis</taxon>
    </lineage>
</organism>
<evidence type="ECO:0000256" key="1">
    <source>
        <dbReference type="ARBA" id="ARBA00007664"/>
    </source>
</evidence>
<dbReference type="PROSITE" id="PS50240">
    <property type="entry name" value="TRYPSIN_DOM"/>
    <property type="match status" value="1"/>
</dbReference>
<dbReference type="Gene3D" id="2.40.10.10">
    <property type="entry name" value="Trypsin-like serine proteases"/>
    <property type="match status" value="1"/>
</dbReference>
<dbReference type="InterPro" id="IPR050430">
    <property type="entry name" value="Peptidase_S1"/>
</dbReference>
<keyword evidence="3" id="KW-0732">Signal</keyword>
<dbReference type="AlphaFoldDB" id="A0A1H5R9N4"/>
<keyword evidence="2" id="KW-1015">Disulfide bond</keyword>
<protein>
    <submittedName>
        <fullName evidence="5">Trypsin</fullName>
    </submittedName>
</protein>